<dbReference type="SUPFAM" id="SSF47819">
    <property type="entry name" value="HRDC-like"/>
    <property type="match status" value="1"/>
</dbReference>
<evidence type="ECO:0000256" key="15">
    <source>
        <dbReference type="ARBA" id="ARBA00034617"/>
    </source>
</evidence>
<dbReference type="GO" id="GO:0030894">
    <property type="term" value="C:replisome"/>
    <property type="evidence" value="ECO:0007669"/>
    <property type="project" value="TreeGrafter"/>
</dbReference>
<keyword evidence="4" id="KW-0479">Metal-binding</keyword>
<dbReference type="GO" id="GO:0043590">
    <property type="term" value="C:bacterial nucleoid"/>
    <property type="evidence" value="ECO:0007669"/>
    <property type="project" value="TreeGrafter"/>
</dbReference>
<evidence type="ECO:0000256" key="9">
    <source>
        <dbReference type="ARBA" id="ARBA00022833"/>
    </source>
</evidence>
<keyword evidence="12" id="KW-0233">DNA recombination</keyword>
<feature type="domain" description="Helicase ATP-binding" evidence="19">
    <location>
        <begin position="24"/>
        <end position="193"/>
    </location>
</feature>
<dbReference type="FunFam" id="1.10.150.80:FF:000002">
    <property type="entry name" value="ATP-dependent DNA helicase RecQ"/>
    <property type="match status" value="1"/>
</dbReference>
<dbReference type="Pfam" id="PF16124">
    <property type="entry name" value="RecQ_Zn_bind"/>
    <property type="match status" value="1"/>
</dbReference>
<feature type="domain" description="HRDC" evidence="18">
    <location>
        <begin position="550"/>
        <end position="630"/>
    </location>
</feature>
<dbReference type="Gene3D" id="1.10.10.10">
    <property type="entry name" value="Winged helix-like DNA-binding domain superfamily/Winged helix DNA-binding domain"/>
    <property type="match status" value="1"/>
</dbReference>
<dbReference type="FunFam" id="3.40.50.300:FF:001389">
    <property type="entry name" value="ATP-dependent DNA helicase RecQ"/>
    <property type="match status" value="1"/>
</dbReference>
<keyword evidence="6" id="KW-0227">DNA damage</keyword>
<dbReference type="GO" id="GO:0006310">
    <property type="term" value="P:DNA recombination"/>
    <property type="evidence" value="ECO:0007669"/>
    <property type="project" value="UniProtKB-UniRule"/>
</dbReference>
<evidence type="ECO:0000256" key="13">
    <source>
        <dbReference type="ARBA" id="ARBA00023204"/>
    </source>
</evidence>
<dbReference type="NCBIfam" id="TIGR01389">
    <property type="entry name" value="recQ"/>
    <property type="match status" value="1"/>
</dbReference>
<dbReference type="InterPro" id="IPR006293">
    <property type="entry name" value="DNA_helicase_ATP-dep_RecQ_bac"/>
</dbReference>
<keyword evidence="10" id="KW-0067">ATP-binding</keyword>
<dbReference type="PROSITE" id="PS51194">
    <property type="entry name" value="HELICASE_CTER"/>
    <property type="match status" value="1"/>
</dbReference>
<evidence type="ECO:0000256" key="7">
    <source>
        <dbReference type="ARBA" id="ARBA00022801"/>
    </source>
</evidence>
<evidence type="ECO:0000259" key="19">
    <source>
        <dbReference type="PROSITE" id="PS51192"/>
    </source>
</evidence>
<dbReference type="SMART" id="SM00341">
    <property type="entry name" value="HRDC"/>
    <property type="match status" value="1"/>
</dbReference>
<dbReference type="InterPro" id="IPR027417">
    <property type="entry name" value="P-loop_NTPase"/>
</dbReference>
<sequence length="634" mass="72028">MDKYQILKQYFGYDSFRQGQEQLIDGILSGRDVLGIMPTGSGKSLCFQVPALLMDGITLVISPLISLMKDQVSALNQAGVHAAYLNSSLTASQYYRALSYAREGRYPIIYVAPERLLTEEFLDFALHVKIAMIAVDEAHCVSQWGQDFRPSYLKIVEFIDRLPVRPVVSAFTATATREVRDDIIDILMLRTPDVVTTGYDRPNLYLEVRSPKDKYGTLKEYVEQHSGQCGIVYCLTRKLVEEVCQKLIKDGYSVTRYHAGLSDEERRRNQDDFIYDRAAIMVATNAFGMGIDKSNVRYVVHYNMPKNLESYFQEIGRAGRDGEPSDCLLLYGGQDVVTNQLFIENNQENEALDPLSRRLIMERDRERLRKMTFYCFTNDCLRDYILRYFGEYGSNYCGKCANCLSRFEEVDVTEIAREIMECVESCRQRYGTNVILDTVHGANTVKIRNYRMNENPHYGSLSEIPVYKLRQVMNHLLLKEYLAVTNDAYAIVKLTEKSKEVLSEEMPVVMKMAKESPRTGKKGAGETGTGNGKDAKGQKGKKISGTENFSGKEESMFEKLRTLRMEIARAEKVPPYIVFSDKTLAHMCILKPKTKEEMLAVSGVGEFKYEKYGQRFLECVRAAAENPENGGGSS</sequence>
<evidence type="ECO:0000256" key="10">
    <source>
        <dbReference type="ARBA" id="ARBA00022840"/>
    </source>
</evidence>
<reference evidence="21" key="1">
    <citation type="submission" date="2020-10" db="EMBL/GenBank/DDBJ databases">
        <authorList>
            <person name="Gilroy R."/>
        </authorList>
    </citation>
    <scope>NUCLEOTIDE SEQUENCE</scope>
    <source>
        <strain evidence="21">CHK123-3438</strain>
    </source>
</reference>
<keyword evidence="9" id="KW-0862">Zinc</keyword>
<dbReference type="PANTHER" id="PTHR13710:SF105">
    <property type="entry name" value="ATP-DEPENDENT DNA HELICASE Q1"/>
    <property type="match status" value="1"/>
</dbReference>
<evidence type="ECO:0000256" key="16">
    <source>
        <dbReference type="NCBIfam" id="TIGR01389"/>
    </source>
</evidence>
<dbReference type="GO" id="GO:0009432">
    <property type="term" value="P:SOS response"/>
    <property type="evidence" value="ECO:0007669"/>
    <property type="project" value="UniProtKB-UniRule"/>
</dbReference>
<evidence type="ECO:0000256" key="11">
    <source>
        <dbReference type="ARBA" id="ARBA00023125"/>
    </source>
</evidence>
<dbReference type="GO" id="GO:0005524">
    <property type="term" value="F:ATP binding"/>
    <property type="evidence" value="ECO:0007669"/>
    <property type="project" value="UniProtKB-KW"/>
</dbReference>
<protein>
    <recommendedName>
        <fullName evidence="16">DNA helicase RecQ</fullName>
        <ecNumber evidence="16">5.6.2.4</ecNumber>
    </recommendedName>
</protein>
<evidence type="ECO:0000256" key="3">
    <source>
        <dbReference type="ARBA" id="ARBA00005446"/>
    </source>
</evidence>
<keyword evidence="7 21" id="KW-0378">Hydrolase</keyword>
<dbReference type="GO" id="GO:0006281">
    <property type="term" value="P:DNA repair"/>
    <property type="evidence" value="ECO:0007669"/>
    <property type="project" value="UniProtKB-KW"/>
</dbReference>
<comment type="similarity">
    <text evidence="3">Belongs to the helicase family. RecQ subfamily.</text>
</comment>
<accession>A0A9D1KFC2</accession>
<dbReference type="NCBIfam" id="TIGR00614">
    <property type="entry name" value="recQ_fam"/>
    <property type="match status" value="1"/>
</dbReference>
<dbReference type="Pfam" id="PF00271">
    <property type="entry name" value="Helicase_C"/>
    <property type="match status" value="1"/>
</dbReference>
<evidence type="ECO:0000256" key="12">
    <source>
        <dbReference type="ARBA" id="ARBA00023172"/>
    </source>
</evidence>
<dbReference type="GO" id="GO:0005737">
    <property type="term" value="C:cytoplasm"/>
    <property type="evidence" value="ECO:0007669"/>
    <property type="project" value="TreeGrafter"/>
</dbReference>
<gene>
    <name evidence="21" type="primary">recQ</name>
    <name evidence="21" type="ORF">IAB60_06530</name>
</gene>
<dbReference type="GO" id="GO:0003677">
    <property type="term" value="F:DNA binding"/>
    <property type="evidence" value="ECO:0007669"/>
    <property type="project" value="UniProtKB-KW"/>
</dbReference>
<dbReference type="SUPFAM" id="SSF46785">
    <property type="entry name" value="Winged helix' DNA-binding domain"/>
    <property type="match status" value="1"/>
</dbReference>
<keyword evidence="13" id="KW-0234">DNA repair</keyword>
<dbReference type="InterPro" id="IPR014001">
    <property type="entry name" value="Helicase_ATP-bd"/>
</dbReference>
<dbReference type="Proteomes" id="UP000886860">
    <property type="component" value="Unassembled WGS sequence"/>
</dbReference>
<comment type="cofactor">
    <cofactor evidence="1">
        <name>Mg(2+)</name>
        <dbReference type="ChEBI" id="CHEBI:18420"/>
    </cofactor>
</comment>
<evidence type="ECO:0000256" key="6">
    <source>
        <dbReference type="ARBA" id="ARBA00022763"/>
    </source>
</evidence>
<dbReference type="EC" id="5.6.2.4" evidence="16"/>
<dbReference type="SMART" id="SM00490">
    <property type="entry name" value="HELICc"/>
    <property type="match status" value="1"/>
</dbReference>
<dbReference type="InterPro" id="IPR032284">
    <property type="entry name" value="RecQ_Zn-bd"/>
</dbReference>
<dbReference type="SMART" id="SM00956">
    <property type="entry name" value="RQC"/>
    <property type="match status" value="1"/>
</dbReference>
<evidence type="ECO:0000313" key="22">
    <source>
        <dbReference type="Proteomes" id="UP000886860"/>
    </source>
</evidence>
<dbReference type="GO" id="GO:0009378">
    <property type="term" value="F:four-way junction helicase activity"/>
    <property type="evidence" value="ECO:0007669"/>
    <property type="project" value="TreeGrafter"/>
</dbReference>
<feature type="domain" description="Helicase C-terminal" evidence="20">
    <location>
        <begin position="217"/>
        <end position="372"/>
    </location>
</feature>
<evidence type="ECO:0000256" key="8">
    <source>
        <dbReference type="ARBA" id="ARBA00022806"/>
    </source>
</evidence>
<organism evidence="21 22">
    <name type="scientific">Candidatus Caccovicinus merdipullorum</name>
    <dbReference type="NCBI Taxonomy" id="2840724"/>
    <lineage>
        <taxon>Bacteria</taxon>
        <taxon>Bacillati</taxon>
        <taxon>Bacillota</taxon>
        <taxon>Clostridia</taxon>
        <taxon>Eubacteriales</taxon>
        <taxon>Candidatus Caccovicinus</taxon>
    </lineage>
</organism>
<keyword evidence="5" id="KW-0547">Nucleotide-binding</keyword>
<dbReference type="InterPro" id="IPR044876">
    <property type="entry name" value="HRDC_dom_sf"/>
</dbReference>
<dbReference type="EMBL" id="DVKS01000110">
    <property type="protein sequence ID" value="HIT41739.1"/>
    <property type="molecule type" value="Genomic_DNA"/>
</dbReference>
<evidence type="ECO:0000256" key="17">
    <source>
        <dbReference type="SAM" id="MobiDB-lite"/>
    </source>
</evidence>
<comment type="cofactor">
    <cofactor evidence="2">
        <name>Zn(2+)</name>
        <dbReference type="ChEBI" id="CHEBI:29105"/>
    </cofactor>
</comment>
<dbReference type="Pfam" id="PF09382">
    <property type="entry name" value="RQC"/>
    <property type="match status" value="1"/>
</dbReference>
<evidence type="ECO:0000256" key="5">
    <source>
        <dbReference type="ARBA" id="ARBA00022741"/>
    </source>
</evidence>
<dbReference type="Gene3D" id="1.10.150.80">
    <property type="entry name" value="HRDC domain"/>
    <property type="match status" value="1"/>
</dbReference>
<proteinExistence type="inferred from homology"/>
<dbReference type="Gene3D" id="3.40.50.300">
    <property type="entry name" value="P-loop containing nucleotide triphosphate hydrolases"/>
    <property type="match status" value="2"/>
</dbReference>
<reference evidence="21" key="2">
    <citation type="journal article" date="2021" name="PeerJ">
        <title>Extensive microbial diversity within the chicken gut microbiome revealed by metagenomics and culture.</title>
        <authorList>
            <person name="Gilroy R."/>
            <person name="Ravi A."/>
            <person name="Getino M."/>
            <person name="Pursley I."/>
            <person name="Horton D.L."/>
            <person name="Alikhan N.F."/>
            <person name="Baker D."/>
            <person name="Gharbi K."/>
            <person name="Hall N."/>
            <person name="Watson M."/>
            <person name="Adriaenssens E.M."/>
            <person name="Foster-Nyarko E."/>
            <person name="Jarju S."/>
            <person name="Secka A."/>
            <person name="Antonio M."/>
            <person name="Oren A."/>
            <person name="Chaudhuri R.R."/>
            <person name="La Ragione R."/>
            <person name="Hildebrand F."/>
            <person name="Pallen M.J."/>
        </authorList>
    </citation>
    <scope>NUCLEOTIDE SEQUENCE</scope>
    <source>
        <strain evidence="21">CHK123-3438</strain>
    </source>
</reference>
<dbReference type="PROSITE" id="PS51192">
    <property type="entry name" value="HELICASE_ATP_BIND_1"/>
    <property type="match status" value="1"/>
</dbReference>
<keyword evidence="14" id="KW-0413">Isomerase</keyword>
<dbReference type="InterPro" id="IPR002121">
    <property type="entry name" value="HRDC_dom"/>
</dbReference>
<name>A0A9D1KFC2_9FIRM</name>
<dbReference type="GO" id="GO:0006260">
    <property type="term" value="P:DNA replication"/>
    <property type="evidence" value="ECO:0007669"/>
    <property type="project" value="InterPro"/>
</dbReference>
<dbReference type="CDD" id="cd18794">
    <property type="entry name" value="SF2_C_RecQ"/>
    <property type="match status" value="1"/>
</dbReference>
<evidence type="ECO:0000313" key="21">
    <source>
        <dbReference type="EMBL" id="HIT41739.1"/>
    </source>
</evidence>
<evidence type="ECO:0000256" key="14">
    <source>
        <dbReference type="ARBA" id="ARBA00023235"/>
    </source>
</evidence>
<dbReference type="Pfam" id="PF00270">
    <property type="entry name" value="DEAD"/>
    <property type="match status" value="1"/>
</dbReference>
<dbReference type="InterPro" id="IPR036388">
    <property type="entry name" value="WH-like_DNA-bd_sf"/>
</dbReference>
<dbReference type="PROSITE" id="PS50967">
    <property type="entry name" value="HRDC"/>
    <property type="match status" value="1"/>
</dbReference>
<keyword evidence="8 21" id="KW-0347">Helicase</keyword>
<comment type="caution">
    <text evidence="21">The sequence shown here is derived from an EMBL/GenBank/DDBJ whole genome shotgun (WGS) entry which is preliminary data.</text>
</comment>
<dbReference type="SMART" id="SM00487">
    <property type="entry name" value="DEXDc"/>
    <property type="match status" value="1"/>
</dbReference>
<keyword evidence="11" id="KW-0238">DNA-binding</keyword>
<evidence type="ECO:0000256" key="4">
    <source>
        <dbReference type="ARBA" id="ARBA00022723"/>
    </source>
</evidence>
<evidence type="ECO:0000259" key="18">
    <source>
        <dbReference type="PROSITE" id="PS50967"/>
    </source>
</evidence>
<dbReference type="SUPFAM" id="SSF52540">
    <property type="entry name" value="P-loop containing nucleoside triphosphate hydrolases"/>
    <property type="match status" value="1"/>
</dbReference>
<comment type="catalytic activity">
    <reaction evidence="15">
        <text>Couples ATP hydrolysis with the unwinding of duplex DNA by translocating in the 3'-5' direction.</text>
        <dbReference type="EC" id="5.6.2.4"/>
    </reaction>
</comment>
<dbReference type="InterPro" id="IPR010997">
    <property type="entry name" value="HRDC-like_sf"/>
</dbReference>
<evidence type="ECO:0000259" key="20">
    <source>
        <dbReference type="PROSITE" id="PS51194"/>
    </source>
</evidence>
<dbReference type="GO" id="GO:0043138">
    <property type="term" value="F:3'-5' DNA helicase activity"/>
    <property type="evidence" value="ECO:0007669"/>
    <property type="project" value="UniProtKB-EC"/>
</dbReference>
<dbReference type="InterPro" id="IPR004589">
    <property type="entry name" value="DNA_helicase_ATP-dep_RecQ"/>
</dbReference>
<dbReference type="InterPro" id="IPR011545">
    <property type="entry name" value="DEAD/DEAH_box_helicase_dom"/>
</dbReference>
<dbReference type="CDD" id="cd17920">
    <property type="entry name" value="DEXHc_RecQ"/>
    <property type="match status" value="1"/>
</dbReference>
<dbReference type="Pfam" id="PF00570">
    <property type="entry name" value="HRDC"/>
    <property type="match status" value="1"/>
</dbReference>
<dbReference type="InterPro" id="IPR036390">
    <property type="entry name" value="WH_DNA-bd_sf"/>
</dbReference>
<feature type="region of interest" description="Disordered" evidence="17">
    <location>
        <begin position="512"/>
        <end position="550"/>
    </location>
</feature>
<evidence type="ECO:0000256" key="1">
    <source>
        <dbReference type="ARBA" id="ARBA00001946"/>
    </source>
</evidence>
<evidence type="ECO:0000256" key="2">
    <source>
        <dbReference type="ARBA" id="ARBA00001947"/>
    </source>
</evidence>
<dbReference type="InterPro" id="IPR018982">
    <property type="entry name" value="RQC_domain"/>
</dbReference>
<dbReference type="GO" id="GO:0046872">
    <property type="term" value="F:metal ion binding"/>
    <property type="evidence" value="ECO:0007669"/>
    <property type="project" value="UniProtKB-KW"/>
</dbReference>
<dbReference type="AlphaFoldDB" id="A0A9D1KFC2"/>
<dbReference type="PANTHER" id="PTHR13710">
    <property type="entry name" value="DNA HELICASE RECQ FAMILY MEMBER"/>
    <property type="match status" value="1"/>
</dbReference>
<dbReference type="GO" id="GO:0016787">
    <property type="term" value="F:hydrolase activity"/>
    <property type="evidence" value="ECO:0007669"/>
    <property type="project" value="UniProtKB-KW"/>
</dbReference>
<dbReference type="InterPro" id="IPR001650">
    <property type="entry name" value="Helicase_C-like"/>
</dbReference>